<dbReference type="EMBL" id="CP000155">
    <property type="protein sequence ID" value="ABC26963.1"/>
    <property type="molecule type" value="Genomic_DNA"/>
</dbReference>
<name>Q2SQW1_HAHCH</name>
<keyword evidence="4" id="KW-0346">Stress response</keyword>
<accession>Q2SQW1</accession>
<evidence type="ECO:0000259" key="3">
    <source>
        <dbReference type="PROSITE" id="PS01031"/>
    </source>
</evidence>
<gene>
    <name evidence="4" type="ordered locus">HCH_00041</name>
</gene>
<proteinExistence type="inferred from homology"/>
<dbReference type="InterPro" id="IPR031107">
    <property type="entry name" value="Small_HSP"/>
</dbReference>
<feature type="domain" description="SHSP" evidence="3">
    <location>
        <begin position="37"/>
        <end position="149"/>
    </location>
</feature>
<dbReference type="PROSITE" id="PS01031">
    <property type="entry name" value="SHSP"/>
    <property type="match status" value="1"/>
</dbReference>
<evidence type="ECO:0000256" key="1">
    <source>
        <dbReference type="PROSITE-ProRule" id="PRU00285"/>
    </source>
</evidence>
<evidence type="ECO:0000313" key="5">
    <source>
        <dbReference type="Proteomes" id="UP000000238"/>
    </source>
</evidence>
<dbReference type="HOGENOM" id="CLU_046737_9_0_6"/>
<dbReference type="PANTHER" id="PTHR11527">
    <property type="entry name" value="HEAT-SHOCK PROTEIN 20 FAMILY MEMBER"/>
    <property type="match status" value="1"/>
</dbReference>
<keyword evidence="5" id="KW-1185">Reference proteome</keyword>
<protein>
    <submittedName>
        <fullName evidence="4">Molecular chaperone (Small heat shock protein)</fullName>
    </submittedName>
</protein>
<dbReference type="SUPFAM" id="SSF49764">
    <property type="entry name" value="HSP20-like chaperones"/>
    <property type="match status" value="1"/>
</dbReference>
<dbReference type="STRING" id="349521.HCH_00041"/>
<dbReference type="eggNOG" id="COG0071">
    <property type="taxonomic scope" value="Bacteria"/>
</dbReference>
<dbReference type="RefSeq" id="WP_011394040.1">
    <property type="nucleotide sequence ID" value="NC_007645.1"/>
</dbReference>
<comment type="similarity">
    <text evidence="1 2">Belongs to the small heat shock protein (HSP20) family.</text>
</comment>
<dbReference type="Pfam" id="PF00011">
    <property type="entry name" value="HSP20"/>
    <property type="match status" value="1"/>
</dbReference>
<dbReference type="InterPro" id="IPR008978">
    <property type="entry name" value="HSP20-like_chaperone"/>
</dbReference>
<organism evidence="4 5">
    <name type="scientific">Hahella chejuensis (strain KCTC 2396)</name>
    <dbReference type="NCBI Taxonomy" id="349521"/>
    <lineage>
        <taxon>Bacteria</taxon>
        <taxon>Pseudomonadati</taxon>
        <taxon>Pseudomonadota</taxon>
        <taxon>Gammaproteobacteria</taxon>
        <taxon>Oceanospirillales</taxon>
        <taxon>Hahellaceae</taxon>
        <taxon>Hahella</taxon>
    </lineage>
</organism>
<sequence length="149" mass="17116">MAITRWNPFSEFEDILDRYNRSLQGQSRVSENGKEVIRKADWAPAVDITETKEAFLIKAELPGVDKNHVKVAVHEGVLSIQGERKLEKEEGDKKHHRVERFYGAFARSFTLPDNVDENNIRAEYRDGILTLQLTKVEKAQPKAIEINVQ</sequence>
<dbReference type="CDD" id="cd06464">
    <property type="entry name" value="ACD_sHsps-like"/>
    <property type="match status" value="1"/>
</dbReference>
<dbReference type="KEGG" id="hch:HCH_00041"/>
<reference evidence="4 5" key="1">
    <citation type="journal article" date="2005" name="Nucleic Acids Res.">
        <title>Genomic blueprint of Hahella chejuensis, a marine microbe producing an algicidal agent.</title>
        <authorList>
            <person name="Jeong H."/>
            <person name="Yim J.H."/>
            <person name="Lee C."/>
            <person name="Choi S.-H."/>
            <person name="Park Y.K."/>
            <person name="Yoon S.H."/>
            <person name="Hur C.-G."/>
            <person name="Kang H.-Y."/>
            <person name="Kim D."/>
            <person name="Lee H.H."/>
            <person name="Park K.H."/>
            <person name="Park S.-H."/>
            <person name="Park H.-S."/>
            <person name="Lee H.K."/>
            <person name="Oh T.K."/>
            <person name="Kim J.F."/>
        </authorList>
    </citation>
    <scope>NUCLEOTIDE SEQUENCE [LARGE SCALE GENOMIC DNA]</scope>
    <source>
        <strain evidence="4 5">KCTC 2396</strain>
    </source>
</reference>
<dbReference type="Proteomes" id="UP000000238">
    <property type="component" value="Chromosome"/>
</dbReference>
<evidence type="ECO:0000256" key="2">
    <source>
        <dbReference type="RuleBase" id="RU003616"/>
    </source>
</evidence>
<dbReference type="Gene3D" id="2.60.40.790">
    <property type="match status" value="1"/>
</dbReference>
<dbReference type="AlphaFoldDB" id="Q2SQW1"/>
<evidence type="ECO:0000313" key="4">
    <source>
        <dbReference type="EMBL" id="ABC26963.1"/>
    </source>
</evidence>
<dbReference type="InterPro" id="IPR002068">
    <property type="entry name" value="A-crystallin/Hsp20_dom"/>
</dbReference>